<dbReference type="NCBIfam" id="NF047646">
    <property type="entry name" value="REP_Tyr_transpos"/>
    <property type="match status" value="1"/>
</dbReference>
<gene>
    <name evidence="2" type="ORF">DSM106972_010870</name>
</gene>
<dbReference type="AlphaFoldDB" id="A0A3S1ATQ1"/>
<protein>
    <recommendedName>
        <fullName evidence="1">Transposase IS200-like domain-containing protein</fullName>
    </recommendedName>
</protein>
<proteinExistence type="predicted"/>
<reference evidence="2" key="1">
    <citation type="submission" date="2018-12" db="EMBL/GenBank/DDBJ databases">
        <authorList>
            <person name="Will S."/>
            <person name="Neumann-Schaal M."/>
            <person name="Henke P."/>
        </authorList>
    </citation>
    <scope>NUCLEOTIDE SEQUENCE</scope>
    <source>
        <strain evidence="2">PCC 7102</strain>
    </source>
</reference>
<dbReference type="SUPFAM" id="SSF143422">
    <property type="entry name" value="Transposase IS200-like"/>
    <property type="match status" value="1"/>
</dbReference>
<dbReference type="EMBL" id="RSCL01000002">
    <property type="protein sequence ID" value="RUT09034.1"/>
    <property type="molecule type" value="Genomic_DNA"/>
</dbReference>
<organism evidence="2 3">
    <name type="scientific">Dulcicalothrix desertica PCC 7102</name>
    <dbReference type="NCBI Taxonomy" id="232991"/>
    <lineage>
        <taxon>Bacteria</taxon>
        <taxon>Bacillati</taxon>
        <taxon>Cyanobacteriota</taxon>
        <taxon>Cyanophyceae</taxon>
        <taxon>Nostocales</taxon>
        <taxon>Calotrichaceae</taxon>
        <taxon>Dulcicalothrix</taxon>
    </lineage>
</organism>
<evidence type="ECO:0000313" key="2">
    <source>
        <dbReference type="EMBL" id="RUT09034.1"/>
    </source>
</evidence>
<reference evidence="2" key="2">
    <citation type="journal article" date="2019" name="Genome Biol. Evol.">
        <title>Day and night: Metabolic profiles and evolutionary relationships of six axenic non-marine cyanobacteria.</title>
        <authorList>
            <person name="Will S.E."/>
            <person name="Henke P."/>
            <person name="Boedeker C."/>
            <person name="Huang S."/>
            <person name="Brinkmann H."/>
            <person name="Rohde M."/>
            <person name="Jarek M."/>
            <person name="Friedl T."/>
            <person name="Seufert S."/>
            <person name="Schumacher M."/>
            <person name="Overmann J."/>
            <person name="Neumann-Schaal M."/>
            <person name="Petersen J."/>
        </authorList>
    </citation>
    <scope>NUCLEOTIDE SEQUENCE [LARGE SCALE GENOMIC DNA]</scope>
    <source>
        <strain evidence="2">PCC 7102</strain>
    </source>
</reference>
<dbReference type="InterPro" id="IPR002686">
    <property type="entry name" value="Transposase_17"/>
</dbReference>
<dbReference type="RefSeq" id="WP_127079616.1">
    <property type="nucleotide sequence ID" value="NZ_RSCL01000002.1"/>
</dbReference>
<dbReference type="GO" id="GO:0004803">
    <property type="term" value="F:transposase activity"/>
    <property type="evidence" value="ECO:0007669"/>
    <property type="project" value="InterPro"/>
</dbReference>
<dbReference type="GO" id="GO:0006313">
    <property type="term" value="P:DNA transposition"/>
    <property type="evidence" value="ECO:0007669"/>
    <property type="project" value="InterPro"/>
</dbReference>
<dbReference type="InterPro" id="IPR036515">
    <property type="entry name" value="Transposase_17_sf"/>
</dbReference>
<sequence length="192" mass="23076">MPIRKTEFKSGNYYHIYNRGNNRQKIFFQNQNYSYFQRLIKKHLIDNQVEIIAYCLMPNHYHLLIHLNNDNLSELMQAFALSYTKAINNRFNRVGSLFQGPFQSIHVDTDEYLLHLSRYIHLNPVGANLVKKPQDWIYSSYLDYIIPKKDSFVKKDKILEYFDLEYLATEDSYRSFVESQQDEESFKHLILE</sequence>
<dbReference type="Gene3D" id="3.30.70.1290">
    <property type="entry name" value="Transposase IS200-like"/>
    <property type="match status" value="1"/>
</dbReference>
<feature type="domain" description="Transposase IS200-like" evidence="1">
    <location>
        <begin position="9"/>
        <end position="123"/>
    </location>
</feature>
<dbReference type="SMART" id="SM01321">
    <property type="entry name" value="Y1_Tnp"/>
    <property type="match status" value="1"/>
</dbReference>
<accession>A0A3S1ATQ1</accession>
<dbReference type="Pfam" id="PF01797">
    <property type="entry name" value="Y1_Tnp"/>
    <property type="match status" value="1"/>
</dbReference>
<dbReference type="OrthoDB" id="9788881at2"/>
<dbReference type="PANTHER" id="PTHR34322">
    <property type="entry name" value="TRANSPOSASE, Y1_TNP DOMAIN-CONTAINING"/>
    <property type="match status" value="1"/>
</dbReference>
<dbReference type="GO" id="GO:0003677">
    <property type="term" value="F:DNA binding"/>
    <property type="evidence" value="ECO:0007669"/>
    <property type="project" value="InterPro"/>
</dbReference>
<keyword evidence="3" id="KW-1185">Reference proteome</keyword>
<evidence type="ECO:0000313" key="3">
    <source>
        <dbReference type="Proteomes" id="UP000271624"/>
    </source>
</evidence>
<evidence type="ECO:0000259" key="1">
    <source>
        <dbReference type="SMART" id="SM01321"/>
    </source>
</evidence>
<dbReference type="Proteomes" id="UP000271624">
    <property type="component" value="Unassembled WGS sequence"/>
</dbReference>
<name>A0A3S1ATQ1_9CYAN</name>
<comment type="caution">
    <text evidence="2">The sequence shown here is derived from an EMBL/GenBank/DDBJ whole genome shotgun (WGS) entry which is preliminary data.</text>
</comment>
<dbReference type="PANTHER" id="PTHR34322:SF2">
    <property type="entry name" value="TRANSPOSASE IS200-LIKE DOMAIN-CONTAINING PROTEIN"/>
    <property type="match status" value="1"/>
</dbReference>